<keyword evidence="3" id="KW-1185">Reference proteome</keyword>
<proteinExistence type="predicted"/>
<protein>
    <submittedName>
        <fullName evidence="2">GNAT family N-acetyltransferase</fullName>
    </submittedName>
</protein>
<evidence type="ECO:0000313" key="2">
    <source>
        <dbReference type="EMBL" id="UWP58217.1"/>
    </source>
</evidence>
<sequence>MQEHVTLRNFQSSDYEAIRDVIRETWQYDRFCSQKTARKLAAVYLDSCLANQTYTQTAVVGGVPVGIIMGKNIAKHRCPFSLRMRLLFSTLSLLCSREGRKVSGIFKNVSSVDKELLETCNQTYPGEVAFFAISAKYRGKGIGKALFGRLTEYMKREGIHTFYLFTDTSCNYQFYEHQGMVRKCEKESSFTINGQKQGMQFFLYEYTRVPHTVTD</sequence>
<dbReference type="SUPFAM" id="SSF55729">
    <property type="entry name" value="Acyl-CoA N-acyltransferases (Nat)"/>
    <property type="match status" value="1"/>
</dbReference>
<gene>
    <name evidence="2" type="ORF">NQ502_12600</name>
</gene>
<dbReference type="RefSeq" id="WP_028529275.1">
    <property type="nucleotide sequence ID" value="NZ_CABLBR010000021.1"/>
</dbReference>
<dbReference type="PROSITE" id="PS51186">
    <property type="entry name" value="GNAT"/>
    <property type="match status" value="1"/>
</dbReference>
<dbReference type="Pfam" id="PF00583">
    <property type="entry name" value="Acetyltransf_1"/>
    <property type="match status" value="1"/>
</dbReference>
<organism evidence="2 3">
    <name type="scientific">Ruminococcus gauvreauii</name>
    <dbReference type="NCBI Taxonomy" id="438033"/>
    <lineage>
        <taxon>Bacteria</taxon>
        <taxon>Bacillati</taxon>
        <taxon>Bacillota</taxon>
        <taxon>Clostridia</taxon>
        <taxon>Eubacteriales</taxon>
        <taxon>Oscillospiraceae</taxon>
        <taxon>Ruminococcus</taxon>
    </lineage>
</organism>
<dbReference type="CDD" id="cd04301">
    <property type="entry name" value="NAT_SF"/>
    <property type="match status" value="1"/>
</dbReference>
<evidence type="ECO:0000259" key="1">
    <source>
        <dbReference type="PROSITE" id="PS51186"/>
    </source>
</evidence>
<reference evidence="2" key="1">
    <citation type="journal article" date="2022" name="Cell">
        <title>Design, construction, and in vivo augmentation of a complex gut microbiome.</title>
        <authorList>
            <person name="Cheng A.G."/>
            <person name="Ho P.Y."/>
            <person name="Aranda-Diaz A."/>
            <person name="Jain S."/>
            <person name="Yu F.B."/>
            <person name="Meng X."/>
            <person name="Wang M."/>
            <person name="Iakiviak M."/>
            <person name="Nagashima K."/>
            <person name="Zhao A."/>
            <person name="Murugkar P."/>
            <person name="Patil A."/>
            <person name="Atabakhsh K."/>
            <person name="Weakley A."/>
            <person name="Yan J."/>
            <person name="Brumbaugh A.R."/>
            <person name="Higginbottom S."/>
            <person name="Dimas A."/>
            <person name="Shiver A.L."/>
            <person name="Deutschbauer A."/>
            <person name="Neff N."/>
            <person name="Sonnenburg J.L."/>
            <person name="Huang K.C."/>
            <person name="Fischbach M.A."/>
        </authorList>
    </citation>
    <scope>NUCLEOTIDE SEQUENCE</scope>
    <source>
        <strain evidence="2">DSM 19829</strain>
    </source>
</reference>
<dbReference type="Gene3D" id="3.40.630.30">
    <property type="match status" value="1"/>
</dbReference>
<feature type="domain" description="N-acetyltransferase" evidence="1">
    <location>
        <begin position="5"/>
        <end position="215"/>
    </location>
</feature>
<dbReference type="EMBL" id="CP102290">
    <property type="protein sequence ID" value="UWP58217.1"/>
    <property type="molecule type" value="Genomic_DNA"/>
</dbReference>
<dbReference type="Proteomes" id="UP001060164">
    <property type="component" value="Chromosome"/>
</dbReference>
<dbReference type="InterPro" id="IPR000182">
    <property type="entry name" value="GNAT_dom"/>
</dbReference>
<evidence type="ECO:0000313" key="3">
    <source>
        <dbReference type="Proteomes" id="UP001060164"/>
    </source>
</evidence>
<name>A0ABY5VD31_9FIRM</name>
<accession>A0ABY5VD31</accession>
<dbReference type="InterPro" id="IPR016181">
    <property type="entry name" value="Acyl_CoA_acyltransferase"/>
</dbReference>